<dbReference type="SUPFAM" id="SSF53474">
    <property type="entry name" value="alpha/beta-Hydrolases"/>
    <property type="match status" value="1"/>
</dbReference>
<dbReference type="Gene3D" id="3.40.50.1820">
    <property type="entry name" value="alpha/beta hydrolase"/>
    <property type="match status" value="1"/>
</dbReference>
<evidence type="ECO:0000256" key="1">
    <source>
        <dbReference type="ARBA" id="ARBA00005964"/>
    </source>
</evidence>
<accession>A0AA40FGY3</accession>
<dbReference type="GO" id="GO:0003990">
    <property type="term" value="F:acetylcholinesterase activity"/>
    <property type="evidence" value="ECO:0007669"/>
    <property type="project" value="TreeGrafter"/>
</dbReference>
<dbReference type="PANTHER" id="PTHR43918">
    <property type="entry name" value="ACETYLCHOLINESTERASE"/>
    <property type="match status" value="1"/>
</dbReference>
<reference evidence="6" key="1">
    <citation type="submission" date="2021-10" db="EMBL/GenBank/DDBJ databases">
        <title>Melipona bicolor Genome sequencing and assembly.</title>
        <authorList>
            <person name="Araujo N.S."/>
            <person name="Arias M.C."/>
        </authorList>
    </citation>
    <scope>NUCLEOTIDE SEQUENCE</scope>
    <source>
        <strain evidence="6">USP_2M_L1-L4_2017</strain>
        <tissue evidence="6">Whole body</tissue>
    </source>
</reference>
<dbReference type="EMBL" id="JAHYIQ010000044">
    <property type="protein sequence ID" value="KAK1118285.1"/>
    <property type="molecule type" value="Genomic_DNA"/>
</dbReference>
<evidence type="ECO:0000256" key="4">
    <source>
        <dbReference type="ARBA" id="ARBA00023180"/>
    </source>
</evidence>
<evidence type="ECO:0000259" key="5">
    <source>
        <dbReference type="Pfam" id="PF00135"/>
    </source>
</evidence>
<dbReference type="InterPro" id="IPR029058">
    <property type="entry name" value="AB_hydrolase_fold"/>
</dbReference>
<dbReference type="InterPro" id="IPR002018">
    <property type="entry name" value="CarbesteraseB"/>
</dbReference>
<dbReference type="GO" id="GO:0005886">
    <property type="term" value="C:plasma membrane"/>
    <property type="evidence" value="ECO:0007669"/>
    <property type="project" value="TreeGrafter"/>
</dbReference>
<name>A0AA40FGY3_9HYME</name>
<proteinExistence type="inferred from homology"/>
<evidence type="ECO:0000313" key="6">
    <source>
        <dbReference type="EMBL" id="KAK1118285.1"/>
    </source>
</evidence>
<comment type="similarity">
    <text evidence="1">Belongs to the type-B carboxylesterase/lipase family.</text>
</comment>
<comment type="caution">
    <text evidence="6">The sequence shown here is derived from an EMBL/GenBank/DDBJ whole genome shotgun (WGS) entry which is preliminary data.</text>
</comment>
<dbReference type="InterPro" id="IPR050654">
    <property type="entry name" value="AChE-related_enzymes"/>
</dbReference>
<dbReference type="GO" id="GO:0006581">
    <property type="term" value="P:acetylcholine catabolic process"/>
    <property type="evidence" value="ECO:0007669"/>
    <property type="project" value="TreeGrafter"/>
</dbReference>
<gene>
    <name evidence="6" type="ORF">K0M31_015327</name>
</gene>
<dbReference type="GO" id="GO:0005615">
    <property type="term" value="C:extracellular space"/>
    <property type="evidence" value="ECO:0007669"/>
    <property type="project" value="TreeGrafter"/>
</dbReference>
<keyword evidence="4" id="KW-0325">Glycoprotein</keyword>
<dbReference type="Pfam" id="PF00135">
    <property type="entry name" value="COesterase"/>
    <property type="match status" value="1"/>
</dbReference>
<dbReference type="PANTHER" id="PTHR43918:SF13">
    <property type="entry name" value="ACETYLCHOLINESTERASE"/>
    <property type="match status" value="1"/>
</dbReference>
<keyword evidence="7" id="KW-1185">Reference proteome</keyword>
<keyword evidence="2" id="KW-0719">Serine esterase</keyword>
<organism evidence="6 7">
    <name type="scientific">Melipona bicolor</name>
    <dbReference type="NCBI Taxonomy" id="60889"/>
    <lineage>
        <taxon>Eukaryota</taxon>
        <taxon>Metazoa</taxon>
        <taxon>Ecdysozoa</taxon>
        <taxon>Arthropoda</taxon>
        <taxon>Hexapoda</taxon>
        <taxon>Insecta</taxon>
        <taxon>Pterygota</taxon>
        <taxon>Neoptera</taxon>
        <taxon>Endopterygota</taxon>
        <taxon>Hymenoptera</taxon>
        <taxon>Apocrita</taxon>
        <taxon>Aculeata</taxon>
        <taxon>Apoidea</taxon>
        <taxon>Anthophila</taxon>
        <taxon>Apidae</taxon>
        <taxon>Melipona</taxon>
    </lineage>
</organism>
<dbReference type="Proteomes" id="UP001177670">
    <property type="component" value="Unassembled WGS sequence"/>
</dbReference>
<dbReference type="AlphaFoldDB" id="A0AA40FGY3"/>
<evidence type="ECO:0000313" key="7">
    <source>
        <dbReference type="Proteomes" id="UP001177670"/>
    </source>
</evidence>
<keyword evidence="3" id="KW-0378">Hydrolase</keyword>
<evidence type="ECO:0000256" key="3">
    <source>
        <dbReference type="ARBA" id="ARBA00022801"/>
    </source>
</evidence>
<feature type="domain" description="Carboxylesterase type B" evidence="5">
    <location>
        <begin position="24"/>
        <end position="93"/>
    </location>
</feature>
<sequence>MNQQQNPQFPTEYAQLTKLCFTIQKKKETISIVLQYTDWEDAYNGYIYQKMVADVVGDYFFICPSIHFAQLFADRGMKVYYYFFTQVGTAFLSSRAPGRHVKRRPIDEGNIML</sequence>
<dbReference type="GO" id="GO:0019695">
    <property type="term" value="P:choline metabolic process"/>
    <property type="evidence" value="ECO:0007669"/>
    <property type="project" value="TreeGrafter"/>
</dbReference>
<evidence type="ECO:0000256" key="2">
    <source>
        <dbReference type="ARBA" id="ARBA00022487"/>
    </source>
</evidence>
<protein>
    <recommendedName>
        <fullName evidence="5">Carboxylesterase type B domain-containing protein</fullName>
    </recommendedName>
</protein>